<name>A0A1J1HJV1_9DIPT</name>
<protein>
    <submittedName>
        <fullName evidence="1">CLUMA_CG002098, isoform A</fullName>
    </submittedName>
</protein>
<dbReference type="AlphaFoldDB" id="A0A1J1HJV1"/>
<proteinExistence type="predicted"/>
<gene>
    <name evidence="1" type="ORF">CLUMA_CG002098</name>
</gene>
<dbReference type="EMBL" id="CVRI01000006">
    <property type="protein sequence ID" value="CRK88319.1"/>
    <property type="molecule type" value="Genomic_DNA"/>
</dbReference>
<evidence type="ECO:0000313" key="1">
    <source>
        <dbReference type="EMBL" id="CRK88319.1"/>
    </source>
</evidence>
<sequence length="76" mass="9040">MSRCKQFRDKSGTRKFTDFCSENYFDLIAKTFLERSPFRNKRRKYQRKKSEILPVLSNNRNGKDIADNFVVSGLIE</sequence>
<keyword evidence="2" id="KW-1185">Reference proteome</keyword>
<reference evidence="1 2" key="1">
    <citation type="submission" date="2015-04" db="EMBL/GenBank/DDBJ databases">
        <authorList>
            <person name="Syromyatnikov M.Y."/>
            <person name="Popov V.N."/>
        </authorList>
    </citation>
    <scope>NUCLEOTIDE SEQUENCE [LARGE SCALE GENOMIC DNA]</scope>
</reference>
<accession>A0A1J1HJV1</accession>
<dbReference type="Proteomes" id="UP000183832">
    <property type="component" value="Unassembled WGS sequence"/>
</dbReference>
<evidence type="ECO:0000313" key="2">
    <source>
        <dbReference type="Proteomes" id="UP000183832"/>
    </source>
</evidence>
<organism evidence="1 2">
    <name type="scientific">Clunio marinus</name>
    <dbReference type="NCBI Taxonomy" id="568069"/>
    <lineage>
        <taxon>Eukaryota</taxon>
        <taxon>Metazoa</taxon>
        <taxon>Ecdysozoa</taxon>
        <taxon>Arthropoda</taxon>
        <taxon>Hexapoda</taxon>
        <taxon>Insecta</taxon>
        <taxon>Pterygota</taxon>
        <taxon>Neoptera</taxon>
        <taxon>Endopterygota</taxon>
        <taxon>Diptera</taxon>
        <taxon>Nematocera</taxon>
        <taxon>Chironomoidea</taxon>
        <taxon>Chironomidae</taxon>
        <taxon>Clunio</taxon>
    </lineage>
</organism>